<evidence type="ECO:0000313" key="8">
    <source>
        <dbReference type="EMBL" id="KAG6662483.1"/>
    </source>
</evidence>
<dbReference type="AlphaFoldDB" id="A0A8T1R7X7"/>
<feature type="compositionally biased region" description="Polar residues" evidence="6">
    <location>
        <begin position="186"/>
        <end position="203"/>
    </location>
</feature>
<name>A0A8T1R7X7_CARIL</name>
<dbReference type="InterPro" id="IPR016177">
    <property type="entry name" value="DNA-bd_dom_sf"/>
</dbReference>
<dbReference type="OrthoDB" id="1435582at2759"/>
<evidence type="ECO:0000256" key="1">
    <source>
        <dbReference type="ARBA" id="ARBA00004123"/>
    </source>
</evidence>
<evidence type="ECO:0000256" key="6">
    <source>
        <dbReference type="SAM" id="MobiDB-lite"/>
    </source>
</evidence>
<evidence type="ECO:0000259" key="7">
    <source>
        <dbReference type="PROSITE" id="PS50982"/>
    </source>
</evidence>
<dbReference type="PROSITE" id="PS50982">
    <property type="entry name" value="MBD"/>
    <property type="match status" value="1"/>
</dbReference>
<dbReference type="SUPFAM" id="SSF54171">
    <property type="entry name" value="DNA-binding domain"/>
    <property type="match status" value="1"/>
</dbReference>
<comment type="subcellular location">
    <subcellularLocation>
        <location evidence="1">Nucleus</location>
    </subcellularLocation>
</comment>
<dbReference type="PANTHER" id="PTHR33729">
    <property type="entry name" value="METHYL-CPG BINDING DOMAIN CONTAINING PROTEIN, EXPRESSED"/>
    <property type="match status" value="1"/>
</dbReference>
<dbReference type="Gene3D" id="3.30.890.10">
    <property type="entry name" value="Methyl-cpg-binding Protein 2, Chain A"/>
    <property type="match status" value="1"/>
</dbReference>
<keyword evidence="5" id="KW-0539">Nucleus</keyword>
<keyword evidence="3" id="KW-0238">DNA-binding</keyword>
<dbReference type="InterPro" id="IPR039622">
    <property type="entry name" value="MBD10/11"/>
</dbReference>
<reference evidence="8" key="1">
    <citation type="submission" date="2020-12" db="EMBL/GenBank/DDBJ databases">
        <title>WGS assembly of Carya illinoinensis cv. Pawnee.</title>
        <authorList>
            <person name="Platts A."/>
            <person name="Shu S."/>
            <person name="Wright S."/>
            <person name="Barry K."/>
            <person name="Edger P."/>
            <person name="Pires J.C."/>
            <person name="Schmutz J."/>
        </authorList>
    </citation>
    <scope>NUCLEOTIDE SEQUENCE</scope>
    <source>
        <tissue evidence="8">Leaf</tissue>
    </source>
</reference>
<dbReference type="GO" id="GO:0003677">
    <property type="term" value="F:DNA binding"/>
    <property type="evidence" value="ECO:0007669"/>
    <property type="project" value="UniProtKB-KW"/>
</dbReference>
<keyword evidence="2" id="KW-0805">Transcription regulation</keyword>
<feature type="compositionally biased region" description="Basic residues" evidence="6">
    <location>
        <begin position="102"/>
        <end position="111"/>
    </location>
</feature>
<evidence type="ECO:0000313" key="9">
    <source>
        <dbReference type="Proteomes" id="UP000811609"/>
    </source>
</evidence>
<dbReference type="PANTHER" id="PTHR33729:SF6">
    <property type="entry name" value="METHYL-CPG-BINDING DOMAIN-CONTAINING PROTEIN 11"/>
    <property type="match status" value="1"/>
</dbReference>
<feature type="domain" description="MBD" evidence="7">
    <location>
        <begin position="10"/>
        <end position="80"/>
    </location>
</feature>
<keyword evidence="9" id="KW-1185">Reference proteome</keyword>
<organism evidence="8 9">
    <name type="scientific">Carya illinoinensis</name>
    <name type="common">Pecan</name>
    <dbReference type="NCBI Taxonomy" id="32201"/>
    <lineage>
        <taxon>Eukaryota</taxon>
        <taxon>Viridiplantae</taxon>
        <taxon>Streptophyta</taxon>
        <taxon>Embryophyta</taxon>
        <taxon>Tracheophyta</taxon>
        <taxon>Spermatophyta</taxon>
        <taxon>Magnoliopsida</taxon>
        <taxon>eudicotyledons</taxon>
        <taxon>Gunneridae</taxon>
        <taxon>Pentapetalae</taxon>
        <taxon>rosids</taxon>
        <taxon>fabids</taxon>
        <taxon>Fagales</taxon>
        <taxon>Juglandaceae</taxon>
        <taxon>Carya</taxon>
    </lineage>
</organism>
<accession>A0A8T1R7X7</accession>
<feature type="compositionally biased region" description="Basic and acidic residues" evidence="6">
    <location>
        <begin position="204"/>
        <end position="263"/>
    </location>
</feature>
<protein>
    <recommendedName>
        <fullName evidence="7">MBD domain-containing protein</fullName>
    </recommendedName>
</protein>
<sequence>MASSVEEGVREEVVSVELPAPAGWKKKFFPKQGGTPKKNEIIFTSPTGEEIVKHRQLEQYLKAHPGGPAVSEFDWGTGETPRRSARINEKAKASLPLESGPRKKRSRKSSAPKKDDKEKEAVPEGAEDTKEEHMQVADKIKDHAGAEVEKDLHKQNQSNNKVEDTAEAGLEILKGKLGGKEAEGTSEVTQNENAKLESTNNLEKAQRPQVEAEKDYGSREQGKTDATADERKDEVEGEGKKKDDKSALGSDGEIKENFVKDNNDELDANVLEKRSKVEEVIENGNHGNEVRDKPLA</sequence>
<feature type="compositionally biased region" description="Basic and acidic residues" evidence="6">
    <location>
        <begin position="112"/>
        <end position="154"/>
    </location>
</feature>
<evidence type="ECO:0000256" key="3">
    <source>
        <dbReference type="ARBA" id="ARBA00023125"/>
    </source>
</evidence>
<keyword evidence="4" id="KW-0804">Transcription</keyword>
<dbReference type="Pfam" id="PF01429">
    <property type="entry name" value="MBD"/>
    <property type="match status" value="1"/>
</dbReference>
<dbReference type="EMBL" id="CM031811">
    <property type="protein sequence ID" value="KAG6662483.1"/>
    <property type="molecule type" value="Genomic_DNA"/>
</dbReference>
<feature type="region of interest" description="Disordered" evidence="6">
    <location>
        <begin position="63"/>
        <end position="270"/>
    </location>
</feature>
<dbReference type="InterPro" id="IPR001739">
    <property type="entry name" value="Methyl_CpG_DNA-bd"/>
</dbReference>
<proteinExistence type="predicted"/>
<evidence type="ECO:0000256" key="4">
    <source>
        <dbReference type="ARBA" id="ARBA00023163"/>
    </source>
</evidence>
<comment type="caution">
    <text evidence="8">The sequence shown here is derived from an EMBL/GenBank/DDBJ whole genome shotgun (WGS) entry which is preliminary data.</text>
</comment>
<evidence type="ECO:0000256" key="2">
    <source>
        <dbReference type="ARBA" id="ARBA00023015"/>
    </source>
</evidence>
<dbReference type="GO" id="GO:0005634">
    <property type="term" value="C:nucleus"/>
    <property type="evidence" value="ECO:0007669"/>
    <property type="project" value="UniProtKB-SubCell"/>
</dbReference>
<dbReference type="Proteomes" id="UP000811609">
    <property type="component" value="Chromosome 3"/>
</dbReference>
<evidence type="ECO:0000256" key="5">
    <source>
        <dbReference type="ARBA" id="ARBA00023242"/>
    </source>
</evidence>
<gene>
    <name evidence="8" type="ORF">CIPAW_03G245800</name>
</gene>
<feature type="compositionally biased region" description="Basic and acidic residues" evidence="6">
    <location>
        <begin position="80"/>
        <end position="92"/>
    </location>
</feature>